<name>A0A917AX91_9BACI</name>
<dbReference type="EMBL" id="BMFK01000011">
    <property type="protein sequence ID" value="GGE85793.1"/>
    <property type="molecule type" value="Genomic_DNA"/>
</dbReference>
<evidence type="ECO:0000313" key="7">
    <source>
        <dbReference type="EMBL" id="GGE85793.1"/>
    </source>
</evidence>
<evidence type="ECO:0000256" key="6">
    <source>
        <dbReference type="SAM" id="Phobius"/>
    </source>
</evidence>
<keyword evidence="3 6" id="KW-0812">Transmembrane</keyword>
<feature type="transmembrane region" description="Helical" evidence="6">
    <location>
        <begin position="95"/>
        <end position="115"/>
    </location>
</feature>
<evidence type="ECO:0000256" key="3">
    <source>
        <dbReference type="ARBA" id="ARBA00022692"/>
    </source>
</evidence>
<protein>
    <submittedName>
        <fullName evidence="7">ATP synthase subunit I</fullName>
    </submittedName>
</protein>
<keyword evidence="4 6" id="KW-1133">Transmembrane helix</keyword>
<reference evidence="7" key="1">
    <citation type="journal article" date="2014" name="Int. J. Syst. Evol. Microbiol.">
        <title>Complete genome sequence of Corynebacterium casei LMG S-19264T (=DSM 44701T), isolated from a smear-ripened cheese.</title>
        <authorList>
            <consortium name="US DOE Joint Genome Institute (JGI-PGF)"/>
            <person name="Walter F."/>
            <person name="Albersmeier A."/>
            <person name="Kalinowski J."/>
            <person name="Ruckert C."/>
        </authorList>
    </citation>
    <scope>NUCLEOTIDE SEQUENCE</scope>
    <source>
        <strain evidence="7">CGMCC 1.12698</strain>
    </source>
</reference>
<evidence type="ECO:0000256" key="1">
    <source>
        <dbReference type="ARBA" id="ARBA00004651"/>
    </source>
</evidence>
<evidence type="ECO:0000256" key="4">
    <source>
        <dbReference type="ARBA" id="ARBA00022989"/>
    </source>
</evidence>
<feature type="transmembrane region" description="Helical" evidence="6">
    <location>
        <begin position="72"/>
        <end position="89"/>
    </location>
</feature>
<comment type="caution">
    <text evidence="7">The sequence shown here is derived from an EMBL/GenBank/DDBJ whole genome shotgun (WGS) entry which is preliminary data.</text>
</comment>
<sequence>MINIAFKKFMLQLSAIFPLLFLGWQFTPYKDHIIGFGTGLIVGTYCMWLLARRIDQMGESIVRKQKTPRLGTVYRFSAAILGAIVLYELELEMAMGAFVGGIMFGYALMLITLAYHTHLNGKKENA</sequence>
<dbReference type="PANTHER" id="PTHR40035">
    <property type="entry name" value="ATP SYNTHASE PROTEIN I"/>
    <property type="match status" value="1"/>
</dbReference>
<reference evidence="7" key="2">
    <citation type="submission" date="2020-09" db="EMBL/GenBank/DDBJ databases">
        <authorList>
            <person name="Sun Q."/>
            <person name="Zhou Y."/>
        </authorList>
    </citation>
    <scope>NUCLEOTIDE SEQUENCE</scope>
    <source>
        <strain evidence="7">CGMCC 1.12698</strain>
    </source>
</reference>
<dbReference type="InterPro" id="IPR039072">
    <property type="entry name" value="ATP_synth_I_Bacilli"/>
</dbReference>
<keyword evidence="8" id="KW-1185">Reference proteome</keyword>
<dbReference type="GO" id="GO:0005886">
    <property type="term" value="C:plasma membrane"/>
    <property type="evidence" value="ECO:0007669"/>
    <property type="project" value="UniProtKB-SubCell"/>
</dbReference>
<comment type="subcellular location">
    <subcellularLocation>
        <location evidence="1">Cell membrane</location>
        <topology evidence="1">Multi-pass membrane protein</topology>
    </subcellularLocation>
</comment>
<evidence type="ECO:0000256" key="5">
    <source>
        <dbReference type="ARBA" id="ARBA00023136"/>
    </source>
</evidence>
<keyword evidence="5 6" id="KW-0472">Membrane</keyword>
<gene>
    <name evidence="7" type="ORF">GCM10007140_38950</name>
</gene>
<dbReference type="Pfam" id="PF03899">
    <property type="entry name" value="ATP-synt_I"/>
    <property type="match status" value="1"/>
</dbReference>
<dbReference type="RefSeq" id="WP_188390184.1">
    <property type="nucleotide sequence ID" value="NZ_BMFK01000011.1"/>
</dbReference>
<proteinExistence type="predicted"/>
<keyword evidence="2" id="KW-1003">Cell membrane</keyword>
<accession>A0A917AX91</accession>
<dbReference type="PANTHER" id="PTHR40035:SF1">
    <property type="entry name" value="ATP SYNTHASE PROTEIN I"/>
    <property type="match status" value="1"/>
</dbReference>
<dbReference type="InterPro" id="IPR005598">
    <property type="entry name" value="ATP_synth_I"/>
</dbReference>
<dbReference type="AlphaFoldDB" id="A0A917AX91"/>
<feature type="transmembrane region" description="Helical" evidence="6">
    <location>
        <begin position="33"/>
        <end position="51"/>
    </location>
</feature>
<evidence type="ECO:0000256" key="2">
    <source>
        <dbReference type="ARBA" id="ARBA00022475"/>
    </source>
</evidence>
<dbReference type="Proteomes" id="UP000605259">
    <property type="component" value="Unassembled WGS sequence"/>
</dbReference>
<evidence type="ECO:0000313" key="8">
    <source>
        <dbReference type="Proteomes" id="UP000605259"/>
    </source>
</evidence>
<organism evidence="7 8">
    <name type="scientific">Priestia taiwanensis</name>
    <dbReference type="NCBI Taxonomy" id="1347902"/>
    <lineage>
        <taxon>Bacteria</taxon>
        <taxon>Bacillati</taxon>
        <taxon>Bacillota</taxon>
        <taxon>Bacilli</taxon>
        <taxon>Bacillales</taxon>
        <taxon>Bacillaceae</taxon>
        <taxon>Priestia</taxon>
    </lineage>
</organism>
<feature type="transmembrane region" description="Helical" evidence="6">
    <location>
        <begin position="9"/>
        <end position="27"/>
    </location>
</feature>